<accession>A0A8D8YJM4</accession>
<dbReference type="AlphaFoldDB" id="A0A8D8YJM4"/>
<organism evidence="1">
    <name type="scientific">Cacopsylla melanoneura</name>
    <dbReference type="NCBI Taxonomy" id="428564"/>
    <lineage>
        <taxon>Eukaryota</taxon>
        <taxon>Metazoa</taxon>
        <taxon>Ecdysozoa</taxon>
        <taxon>Arthropoda</taxon>
        <taxon>Hexapoda</taxon>
        <taxon>Insecta</taxon>
        <taxon>Pterygota</taxon>
        <taxon>Neoptera</taxon>
        <taxon>Paraneoptera</taxon>
        <taxon>Hemiptera</taxon>
        <taxon>Sternorrhyncha</taxon>
        <taxon>Psylloidea</taxon>
        <taxon>Psyllidae</taxon>
        <taxon>Psyllinae</taxon>
        <taxon>Cacopsylla</taxon>
    </lineage>
</organism>
<proteinExistence type="predicted"/>
<name>A0A8D8YJM4_9HEMI</name>
<dbReference type="EMBL" id="HBUF01146280">
    <property type="protein sequence ID" value="CAG6647286.1"/>
    <property type="molecule type" value="Transcribed_RNA"/>
</dbReference>
<evidence type="ECO:0000313" key="1">
    <source>
        <dbReference type="EMBL" id="CAG6729712.1"/>
    </source>
</evidence>
<reference evidence="1" key="1">
    <citation type="submission" date="2021-05" db="EMBL/GenBank/DDBJ databases">
        <authorList>
            <person name="Alioto T."/>
            <person name="Alioto T."/>
            <person name="Gomez Garrido J."/>
        </authorList>
    </citation>
    <scope>NUCLEOTIDE SEQUENCE</scope>
</reference>
<sequence>MAWQTVRPLRTWWSGRAWLSWFTLEHDYLLGRNIMSLLSQTLYSSIYIEPRTSQFTFLTFITRSSWISFRAIKSDWTRKTILSRGTNGARWSRLPCVSFLSLLPLLAGGSWGPWRTCAVG</sequence>
<dbReference type="EMBL" id="HBUF01379588">
    <property type="protein sequence ID" value="CAG6729712.1"/>
    <property type="molecule type" value="Transcribed_RNA"/>
</dbReference>
<protein>
    <submittedName>
        <fullName evidence="1">Uncharacterized protein</fullName>
    </submittedName>
</protein>